<comment type="caution">
    <text evidence="9">The sequence shown here is derived from an EMBL/GenBank/DDBJ whole genome shotgun (WGS) entry which is preliminary data.</text>
</comment>
<comment type="similarity">
    <text evidence="2">Belongs to the peptidase S9A family.</text>
</comment>
<evidence type="ECO:0000256" key="5">
    <source>
        <dbReference type="ARBA" id="ARBA00022801"/>
    </source>
</evidence>
<dbReference type="GO" id="GO:0070012">
    <property type="term" value="F:oligopeptidase activity"/>
    <property type="evidence" value="ECO:0007669"/>
    <property type="project" value="TreeGrafter"/>
</dbReference>
<dbReference type="Pfam" id="PF00326">
    <property type="entry name" value="Peptidase_S9"/>
    <property type="match status" value="1"/>
</dbReference>
<protein>
    <recommendedName>
        <fullName evidence="3">prolyl oligopeptidase</fullName>
        <ecNumber evidence="3">3.4.21.26</ecNumber>
    </recommendedName>
</protein>
<keyword evidence="6" id="KW-0720">Serine protease</keyword>
<feature type="domain" description="Peptidase S9 prolyl oligopeptidase catalytic" evidence="7">
    <location>
        <begin position="467"/>
        <end position="673"/>
    </location>
</feature>
<dbReference type="InterPro" id="IPR002471">
    <property type="entry name" value="Pept_S9_AS"/>
</dbReference>
<dbReference type="GO" id="GO:0006508">
    <property type="term" value="P:proteolysis"/>
    <property type="evidence" value="ECO:0007669"/>
    <property type="project" value="UniProtKB-KW"/>
</dbReference>
<gene>
    <name evidence="9" type="ORF">A2645_00325</name>
</gene>
<evidence type="ECO:0000313" key="10">
    <source>
        <dbReference type="Proteomes" id="UP000182253"/>
    </source>
</evidence>
<comment type="catalytic activity">
    <reaction evidence="1">
        <text>Hydrolysis of Pro-|-Xaa &gt;&gt; Ala-|-Xaa in oligopeptides.</text>
        <dbReference type="EC" id="3.4.21.26"/>
    </reaction>
</comment>
<name>A0A1F6UVT8_9BACT</name>
<dbReference type="InterPro" id="IPR002470">
    <property type="entry name" value="Peptidase_S9A"/>
</dbReference>
<evidence type="ECO:0000259" key="7">
    <source>
        <dbReference type="Pfam" id="PF00326"/>
    </source>
</evidence>
<dbReference type="EMBL" id="MFTL01000018">
    <property type="protein sequence ID" value="OGI61438.1"/>
    <property type="molecule type" value="Genomic_DNA"/>
</dbReference>
<evidence type="ECO:0000256" key="3">
    <source>
        <dbReference type="ARBA" id="ARBA00011897"/>
    </source>
</evidence>
<evidence type="ECO:0000259" key="8">
    <source>
        <dbReference type="Pfam" id="PF02897"/>
    </source>
</evidence>
<dbReference type="SUPFAM" id="SSF53474">
    <property type="entry name" value="alpha/beta-Hydrolases"/>
    <property type="match status" value="1"/>
</dbReference>
<dbReference type="PRINTS" id="PR00862">
    <property type="entry name" value="PROLIGOPTASE"/>
</dbReference>
<organism evidence="9 10">
    <name type="scientific">Candidatus Nomurabacteria bacterium RIFCSPHIGHO2_01_FULL_39_9</name>
    <dbReference type="NCBI Taxonomy" id="1801735"/>
    <lineage>
        <taxon>Bacteria</taxon>
        <taxon>Candidatus Nomuraibacteriota</taxon>
    </lineage>
</organism>
<dbReference type="PROSITE" id="PS00708">
    <property type="entry name" value="PRO_ENDOPEP_SER"/>
    <property type="match status" value="1"/>
</dbReference>
<dbReference type="GO" id="GO:0004252">
    <property type="term" value="F:serine-type endopeptidase activity"/>
    <property type="evidence" value="ECO:0007669"/>
    <property type="project" value="UniProtKB-EC"/>
</dbReference>
<dbReference type="Pfam" id="PF02897">
    <property type="entry name" value="Peptidase_S9_N"/>
    <property type="match status" value="1"/>
</dbReference>
<accession>A0A1F6UVT8</accession>
<dbReference type="Gene3D" id="2.130.10.120">
    <property type="entry name" value="Prolyl oligopeptidase, N-terminal domain"/>
    <property type="match status" value="1"/>
</dbReference>
<evidence type="ECO:0000256" key="1">
    <source>
        <dbReference type="ARBA" id="ARBA00001070"/>
    </source>
</evidence>
<reference evidence="9 10" key="1">
    <citation type="journal article" date="2016" name="Nat. Commun.">
        <title>Thousands of microbial genomes shed light on interconnected biogeochemical processes in an aquifer system.</title>
        <authorList>
            <person name="Anantharaman K."/>
            <person name="Brown C.T."/>
            <person name="Hug L.A."/>
            <person name="Sharon I."/>
            <person name="Castelle C.J."/>
            <person name="Probst A.J."/>
            <person name="Thomas B.C."/>
            <person name="Singh A."/>
            <person name="Wilkins M.J."/>
            <person name="Karaoz U."/>
            <person name="Brodie E.L."/>
            <person name="Williams K.H."/>
            <person name="Hubbard S.S."/>
            <person name="Banfield J.F."/>
        </authorList>
    </citation>
    <scope>NUCLEOTIDE SEQUENCE [LARGE SCALE GENOMIC DNA]</scope>
</reference>
<dbReference type="FunFam" id="3.40.50.1820:FF:000005">
    <property type="entry name" value="Prolyl endopeptidase"/>
    <property type="match status" value="1"/>
</dbReference>
<dbReference type="PANTHER" id="PTHR42881">
    <property type="entry name" value="PROLYL ENDOPEPTIDASE"/>
    <property type="match status" value="1"/>
</dbReference>
<dbReference type="Proteomes" id="UP000182253">
    <property type="component" value="Unassembled WGS sequence"/>
</dbReference>
<evidence type="ECO:0000256" key="4">
    <source>
        <dbReference type="ARBA" id="ARBA00022670"/>
    </source>
</evidence>
<sequence>MNFPKTKKENIVDDLFGYKISDPFRWLENGEDAEVKKWIDDQNEATFSSFKDEEFGIIQKELAENYKYTGFGNPFLVKGKYFYTERGPDENQSVLYYKNGIDGTPIKLVDPNILNKTGTTTIDYWGVSLNGKYLNYGLSESGTEMAALYIKNVEQNKDIEKIPNCRYSSRAWLPDESGFFYTRNPKPGAVPKDEATLHTKIYFHKIGENPDNDEMIFGQDRPKDDILQISISPDGKLLAINAAQDWSANDLFIYDIENKKLKLWIPKANAKFIPIFLKDKVLIFTNYKADNYRVLYSSYENMFSNIEQLREFLPEEKFLLKDVYVTEDKILVEYVINVSSKVRIFNYDGKPVGDIPIPEYSTLWGMSTRKDEKEFFYSITSFTFPPIIYRYLPDENKYVPYRKIDNPINPENYVTKQEWFNSKDGTRVPMFIFHKKGIRQDGNNPTILYGYGGFADILNPYFIRSYVPWFERGGIFAIANIRGGAEFGKSWHLGGIKEKKQKSFDDFIAAAEHLIKNKYTKSDKLGILGASNGGLLVSAAAIQRPDLFKAVVSSVPLTDMVRFHKFGMALRWVHEYGNPETKEELENILKWSPYHNVKEDIKCPNFLFTTGEKDSRVDPLHSRKMVALLQSAASLNEVLLFTAKEAGHGAGKPVYKIVEGEALKLSFFAKHLGLKV</sequence>
<evidence type="ECO:0000256" key="2">
    <source>
        <dbReference type="ARBA" id="ARBA00005228"/>
    </source>
</evidence>
<dbReference type="Gene3D" id="3.40.50.1820">
    <property type="entry name" value="alpha/beta hydrolase"/>
    <property type="match status" value="1"/>
</dbReference>
<dbReference type="AlphaFoldDB" id="A0A1F6UVT8"/>
<keyword evidence="4" id="KW-0645">Protease</keyword>
<evidence type="ECO:0000313" key="9">
    <source>
        <dbReference type="EMBL" id="OGI61438.1"/>
    </source>
</evidence>
<proteinExistence type="inferred from homology"/>
<evidence type="ECO:0000256" key="6">
    <source>
        <dbReference type="ARBA" id="ARBA00022825"/>
    </source>
</evidence>
<keyword evidence="5" id="KW-0378">Hydrolase</keyword>
<dbReference type="SUPFAM" id="SSF50993">
    <property type="entry name" value="Peptidase/esterase 'gauge' domain"/>
    <property type="match status" value="1"/>
</dbReference>
<dbReference type="STRING" id="1801735.A2645_00325"/>
<dbReference type="InterPro" id="IPR051167">
    <property type="entry name" value="Prolyl_oligopep/macrocyclase"/>
</dbReference>
<dbReference type="EC" id="3.4.21.26" evidence="3"/>
<dbReference type="InterPro" id="IPR001375">
    <property type="entry name" value="Peptidase_S9_cat"/>
</dbReference>
<dbReference type="PANTHER" id="PTHR42881:SF2">
    <property type="entry name" value="PROLYL ENDOPEPTIDASE"/>
    <property type="match status" value="1"/>
</dbReference>
<dbReference type="InterPro" id="IPR029058">
    <property type="entry name" value="AB_hydrolase_fold"/>
</dbReference>
<dbReference type="GO" id="GO:0005829">
    <property type="term" value="C:cytosol"/>
    <property type="evidence" value="ECO:0007669"/>
    <property type="project" value="TreeGrafter"/>
</dbReference>
<dbReference type="InterPro" id="IPR023302">
    <property type="entry name" value="Pept_S9A_N"/>
</dbReference>
<feature type="domain" description="Peptidase S9A N-terminal" evidence="8">
    <location>
        <begin position="6"/>
        <end position="401"/>
    </location>
</feature>